<reference evidence="2 3" key="1">
    <citation type="submission" date="2024-02" db="EMBL/GenBank/DDBJ databases">
        <authorList>
            <person name="Chen Y."/>
            <person name="Shah S."/>
            <person name="Dougan E. K."/>
            <person name="Thang M."/>
            <person name="Chan C."/>
        </authorList>
    </citation>
    <scope>NUCLEOTIDE SEQUENCE [LARGE SCALE GENOMIC DNA]</scope>
</reference>
<evidence type="ECO:0000313" key="2">
    <source>
        <dbReference type="EMBL" id="CAK9020561.1"/>
    </source>
</evidence>
<dbReference type="Proteomes" id="UP001642484">
    <property type="component" value="Unassembled WGS sequence"/>
</dbReference>
<feature type="compositionally biased region" description="Gly residues" evidence="1">
    <location>
        <begin position="1"/>
        <end position="10"/>
    </location>
</feature>
<protein>
    <submittedName>
        <fullName evidence="2">Uncharacterized protein</fullName>
    </submittedName>
</protein>
<evidence type="ECO:0000256" key="1">
    <source>
        <dbReference type="SAM" id="MobiDB-lite"/>
    </source>
</evidence>
<feature type="region of interest" description="Disordered" evidence="1">
    <location>
        <begin position="58"/>
        <end position="77"/>
    </location>
</feature>
<sequence length="371" mass="41354">MSELSGGGTPGASAGARTPARDPGKLHQFVGCTSWKTKAVSPGYAVFRQISSPVARNSEDFVQEKPKKRRPTWELSASRSTTLNEEYVLEGQQSMLQTSVEGNAKPRHLRSQSMPRHKTMEEEFALLPQQTEDELAISEVHSKLDRALKFLQHDVGYSLLDDALPQSGGGVRLAHDIDVVVALGAIPAPRGHRSCKVPKERPIENGDEADDILSCKPEIGKCAASFQKEIRQAVVLDCVEGIRLMHLCDYHYADVVLTLAYASVYFRSAFTSIGQKMSDYEAAHVCVLLIYLAHSFLLDETCPLRVWQQHIFKKYCNLKVLDAALYRIFKMRGFRLRVTEAEEKEALSVLLLRTNGLPVWSLGALNKRVAM</sequence>
<gene>
    <name evidence="2" type="ORF">CCMP2556_LOCUS14103</name>
</gene>
<feature type="region of interest" description="Disordered" evidence="1">
    <location>
        <begin position="1"/>
        <end position="25"/>
    </location>
</feature>
<name>A0ABP0K1D7_9DINO</name>
<organism evidence="2 3">
    <name type="scientific">Durusdinium trenchii</name>
    <dbReference type="NCBI Taxonomy" id="1381693"/>
    <lineage>
        <taxon>Eukaryota</taxon>
        <taxon>Sar</taxon>
        <taxon>Alveolata</taxon>
        <taxon>Dinophyceae</taxon>
        <taxon>Suessiales</taxon>
        <taxon>Symbiodiniaceae</taxon>
        <taxon>Durusdinium</taxon>
    </lineage>
</organism>
<proteinExistence type="predicted"/>
<comment type="caution">
    <text evidence="2">The sequence shown here is derived from an EMBL/GenBank/DDBJ whole genome shotgun (WGS) entry which is preliminary data.</text>
</comment>
<keyword evidence="3" id="KW-1185">Reference proteome</keyword>
<dbReference type="EMBL" id="CAXAMN010007136">
    <property type="protein sequence ID" value="CAK9020561.1"/>
    <property type="molecule type" value="Genomic_DNA"/>
</dbReference>
<evidence type="ECO:0000313" key="3">
    <source>
        <dbReference type="Proteomes" id="UP001642484"/>
    </source>
</evidence>
<accession>A0ABP0K1D7</accession>